<proteinExistence type="predicted"/>
<keyword evidence="2" id="KW-1185">Reference proteome</keyword>
<evidence type="ECO:0000313" key="2">
    <source>
        <dbReference type="Proteomes" id="UP000245890"/>
    </source>
</evidence>
<dbReference type="Proteomes" id="UP000245890">
    <property type="component" value="Unassembled WGS sequence"/>
</dbReference>
<gene>
    <name evidence="1" type="ORF">DD559_17760</name>
</gene>
<protein>
    <submittedName>
        <fullName evidence="1">Uncharacterized protein</fullName>
    </submittedName>
</protein>
<dbReference type="RefSeq" id="WP_116470341.1">
    <property type="nucleotide sequence ID" value="NZ_QENQ01000001.1"/>
</dbReference>
<accession>A0A2U0SHX9</accession>
<reference evidence="1 2" key="1">
    <citation type="submission" date="2018-05" db="EMBL/GenBank/DDBJ databases">
        <title>Description of Sphingomonas pokkalii sp nov, isolated from the rhizosphere of saline tolerant pokkali rice and its draft genome analysis.</title>
        <authorList>
            <person name="Menon R."/>
            <person name="Kumari S."/>
            <person name="Rameshkumar N."/>
        </authorList>
    </citation>
    <scope>NUCLEOTIDE SEQUENCE [LARGE SCALE GENOMIC DNA]</scope>
    <source>
        <strain evidence="1 2">L3B27</strain>
    </source>
</reference>
<dbReference type="EMBL" id="QENQ01000001">
    <property type="protein sequence ID" value="PVX30947.1"/>
    <property type="molecule type" value="Genomic_DNA"/>
</dbReference>
<name>A0A2U0SHX9_9SPHN</name>
<dbReference type="AlphaFoldDB" id="A0A2U0SHX9"/>
<dbReference type="OrthoDB" id="7562030at2"/>
<comment type="caution">
    <text evidence="1">The sequence shown here is derived from an EMBL/GenBank/DDBJ whole genome shotgun (WGS) entry which is preliminary data.</text>
</comment>
<organism evidence="1 2">
    <name type="scientific">Sphingomonas pokkalii</name>
    <dbReference type="NCBI Taxonomy" id="2175090"/>
    <lineage>
        <taxon>Bacteria</taxon>
        <taxon>Pseudomonadati</taxon>
        <taxon>Pseudomonadota</taxon>
        <taxon>Alphaproteobacteria</taxon>
        <taxon>Sphingomonadales</taxon>
        <taxon>Sphingomonadaceae</taxon>
        <taxon>Sphingomonas</taxon>
    </lineage>
</organism>
<sequence length="163" mass="17085">MTKARVPGTWSAAVTRIADHLGIAAAARAAGVGERTIYKWSDPDMATTPTLAQALALDLAFADAGGDGLPLLAIYLAATEGRAIAVEPCREALVEELAKASKEFGEAVEHSLVAARPAATRTHVLRAMTETAELEQATKTIARRLRAMIRRGAGPQQIAGGSR</sequence>
<evidence type="ECO:0000313" key="1">
    <source>
        <dbReference type="EMBL" id="PVX30947.1"/>
    </source>
</evidence>